<dbReference type="SMART" id="SM00116">
    <property type="entry name" value="CBS"/>
    <property type="match status" value="3"/>
</dbReference>
<dbReference type="InterPro" id="IPR051257">
    <property type="entry name" value="Diverse_CBS-Domain"/>
</dbReference>
<evidence type="ECO:0000259" key="5">
    <source>
        <dbReference type="PROSITE" id="PS51371"/>
    </source>
</evidence>
<dbReference type="Gene3D" id="1.50.10.10">
    <property type="match status" value="1"/>
</dbReference>
<evidence type="ECO:0000256" key="2">
    <source>
        <dbReference type="PROSITE-ProRule" id="PRU00703"/>
    </source>
</evidence>
<feature type="compositionally biased region" description="Pro residues" evidence="3">
    <location>
        <begin position="1070"/>
        <end position="1079"/>
    </location>
</feature>
<accession>A0A813IPU5</accession>
<dbReference type="InterPro" id="IPR007112">
    <property type="entry name" value="Expansin/allergen_DPBB_dom"/>
</dbReference>
<name>A0A813IPU5_POLGL</name>
<dbReference type="PANTHER" id="PTHR43080">
    <property type="entry name" value="CBS DOMAIN-CONTAINING PROTEIN CBSX3, MITOCHONDRIAL"/>
    <property type="match status" value="1"/>
</dbReference>
<organism evidence="6 7">
    <name type="scientific">Polarella glacialis</name>
    <name type="common">Dinoflagellate</name>
    <dbReference type="NCBI Taxonomy" id="89957"/>
    <lineage>
        <taxon>Eukaryota</taxon>
        <taxon>Sar</taxon>
        <taxon>Alveolata</taxon>
        <taxon>Dinophyceae</taxon>
        <taxon>Suessiales</taxon>
        <taxon>Suessiaceae</taxon>
        <taxon>Polarella</taxon>
    </lineage>
</organism>
<comment type="caution">
    <text evidence="6">The sequence shown here is derived from an EMBL/GenBank/DDBJ whole genome shotgun (WGS) entry which is preliminary data.</text>
</comment>
<keyword evidence="1 2" id="KW-0129">CBS domain</keyword>
<feature type="region of interest" description="Disordered" evidence="3">
    <location>
        <begin position="961"/>
        <end position="1013"/>
    </location>
</feature>
<dbReference type="Gene3D" id="2.40.40.10">
    <property type="entry name" value="RlpA-like domain"/>
    <property type="match status" value="1"/>
</dbReference>
<feature type="compositionally biased region" description="Low complexity" evidence="3">
    <location>
        <begin position="1080"/>
        <end position="1090"/>
    </location>
</feature>
<evidence type="ECO:0008006" key="8">
    <source>
        <dbReference type="Google" id="ProtNLM"/>
    </source>
</evidence>
<dbReference type="Proteomes" id="UP000626109">
    <property type="component" value="Unassembled WGS sequence"/>
</dbReference>
<feature type="domain" description="CBS" evidence="5">
    <location>
        <begin position="42"/>
        <end position="102"/>
    </location>
</feature>
<dbReference type="PROSITE" id="PS50842">
    <property type="entry name" value="EXPANSIN_EG45"/>
    <property type="match status" value="1"/>
</dbReference>
<sequence>MAEGRPSSQKEVQVLSPATTPGTTPPPSPTGPLGAVKVGDVVTRGLTVPVCAAEFKLSDVAHLLLSTDQSAAAVVDGEGSAVGLLTETDIIRAYFQGAPWDCRVGEWLRGRGAFSEGRAASDGLAGITVLPDQPLQEAVLRLVPPAPWGIHLLVQGMGGRYYGVLGPLSVARAAAARGVASLLGPSAAQATVAEVMQSRDVVPVCSPGCNMQQVLQALLASREHAVLVADLRGVHGLVTARDVLWAFNQQIPRSAMAWQRFANHPGCHKLKRRVISSAAPLQIAAEAMSAGCGLQHLVVLEPGGMEVVGLLSPLELMRCASNSRPALKKPERAESSGTGAVQKQPVRVADIVAQRETATCSATCLLHDACSILLASGRTAAVVLDPAGTVLGVLTENDVLQALVEGVPEDLTVGLWLRGGEARLPGFLVSALTVRPESLLVEAAARMAVQTEGDYACHHLLVCDSQGQGLPVPVPGTVPGSARLLSALDIARGMIDAAERDVEVSREAAAAAGLSVAQAMKPRATVPTCLLSDTLADAFDVLCKSHHNCILVVPSSCEVGEVPASDPMEVEGAELAQEVKQQPGGTVIGGSLLGGVATSADALRAFSARLPCASVNLAYWLRRFGGPGPEPRLISSDASLASAAATMSEAGVHHLLVEEPARSKAGPRQAAMRHSMASSVHACAPVFVWVLLQCGWQCSATEAAKKGCGASLAANSPNSSSCGTTAGAVLLQARSVWLSKKRASLEAAGFMTMWSDSATTIVGGACEYANAANGGVQSPAATSPYITSKAYCAAGYALYAAGAACGSCWRISYDGSPATDPGRAGSLVVQLVDTGSAKIFDCQLSAFQIITGATSGIFPVTYEPVGCDTAPSGAAATVLDGQNAWYTKVIFSNLPSAVLAAELSVAGKSFAMSRVSGATWSANTDGSTGAASFVVTLEGGMQVSFPSCFASWPVAASSSCSTASEESPTPSTTAPPEPSTTASPVPSTTAAPSTTASPSPSPLPTECSASSSDCRSTGCCKDAGFQCYEKDQYWAGCRESCTPGLNPLDPVEYRSPWTCQALGSTSTTPTPVPSPPTPSPATTTTTWLTPVPTPSPSPVPSTSGSFTTSAVGSSKSRLFEFAAALTDQPVAGSRARAVHSSGGAAGGVVSEGQGYGVLISGVVLAALDENDPDRQKVEDVTYELFLGWRRMCELSADSGSCQEDEGFQCGGGSFPCLPHWKLGDDLSSVLGRGAAPDGDADAMAGMMLAVLSLEQASSRPAWYGEVASWAYETCRQFYLSATVASSSGRNRIVKLGSCWGGWGGDGQNPSYHAPGVYRLCKHYMQTLDGELGASETEGDDFSTKWDVVIATSYKMFAADQCPSTGLITNWAKVSESADGQSLTATTGFSGSGTPGAEFGSEASRGIWRVALDYLLFPEAAADASSFLSPLAAHLETKEEDGNWADSLDLDSSCLVQSVHASWSWNMFMAGPTFASLVCPASMSATRQQQVIDSAGSRVAMGAINDYYSGSWVAISTMTLNGDIAKAAAKAGLLGTTPTSTTVTTAAPSTTTTTTTTTEPAMTGKVFEPVDGGVGRVCRGGSVGDNLASHYSVFKGTTSLDACKEKCEATAACVGIEFSSSRCEVWTRAEGIQASRPVTGYTCLRFASPATLRAGQFEPVDAGSDRACRGANASDNSPSYYTLSTAAASADACQDLCRLQATCRGVEYNSRGRCELWTRTDGIQASSPVSGYSCWRFVEEMTQ</sequence>
<feature type="domain" description="Expansin-like EG45" evidence="4">
    <location>
        <begin position="763"/>
        <end position="872"/>
    </location>
</feature>
<feature type="compositionally biased region" description="Low complexity" evidence="3">
    <location>
        <begin position="979"/>
        <end position="998"/>
    </location>
</feature>
<dbReference type="InterPro" id="IPR036908">
    <property type="entry name" value="RlpA-like_sf"/>
</dbReference>
<evidence type="ECO:0000256" key="1">
    <source>
        <dbReference type="ARBA" id="ARBA00023122"/>
    </source>
</evidence>
<evidence type="ECO:0000313" key="6">
    <source>
        <dbReference type="EMBL" id="CAE8655351.1"/>
    </source>
</evidence>
<proteinExistence type="predicted"/>
<dbReference type="SUPFAM" id="SSF54631">
    <property type="entry name" value="CBS-domain pair"/>
    <property type="match status" value="3"/>
</dbReference>
<dbReference type="PROSITE" id="PS51371">
    <property type="entry name" value="CBS"/>
    <property type="match status" value="2"/>
</dbReference>
<evidence type="ECO:0000313" key="7">
    <source>
        <dbReference type="Proteomes" id="UP000626109"/>
    </source>
</evidence>
<dbReference type="CDD" id="cd02205">
    <property type="entry name" value="CBS_pair_SF"/>
    <property type="match status" value="1"/>
</dbReference>
<dbReference type="InterPro" id="IPR008928">
    <property type="entry name" value="6-hairpin_glycosidase_sf"/>
</dbReference>
<protein>
    <recommendedName>
        <fullName evidence="8">Cellulase</fullName>
    </recommendedName>
</protein>
<dbReference type="SUPFAM" id="SSF50685">
    <property type="entry name" value="Barwin-like endoglucanases"/>
    <property type="match status" value="1"/>
</dbReference>
<dbReference type="InterPro" id="IPR012341">
    <property type="entry name" value="6hp_glycosidase-like_sf"/>
</dbReference>
<dbReference type="Gene3D" id="3.10.580.10">
    <property type="entry name" value="CBS-domain"/>
    <property type="match status" value="3"/>
</dbReference>
<evidence type="ECO:0000256" key="3">
    <source>
        <dbReference type="SAM" id="MobiDB-lite"/>
    </source>
</evidence>
<dbReference type="GO" id="GO:0005975">
    <property type="term" value="P:carbohydrate metabolic process"/>
    <property type="evidence" value="ECO:0007669"/>
    <property type="project" value="InterPro"/>
</dbReference>
<feature type="region of interest" description="Disordered" evidence="3">
    <location>
        <begin position="1"/>
        <end position="34"/>
    </location>
</feature>
<dbReference type="InterPro" id="IPR000644">
    <property type="entry name" value="CBS_dom"/>
</dbReference>
<feature type="compositionally biased region" description="Low complexity" evidence="3">
    <location>
        <begin position="961"/>
        <end position="972"/>
    </location>
</feature>
<dbReference type="SUPFAM" id="SSF48208">
    <property type="entry name" value="Six-hairpin glycosidases"/>
    <property type="match status" value="1"/>
</dbReference>
<dbReference type="PANTHER" id="PTHR43080:SF2">
    <property type="entry name" value="CBS DOMAIN-CONTAINING PROTEIN"/>
    <property type="match status" value="1"/>
</dbReference>
<feature type="region of interest" description="Disordered" evidence="3">
    <location>
        <begin position="1062"/>
        <end position="1108"/>
    </location>
</feature>
<gene>
    <name evidence="6" type="ORF">PGLA2088_LOCUS11576</name>
</gene>
<dbReference type="InterPro" id="IPR046342">
    <property type="entry name" value="CBS_dom_sf"/>
</dbReference>
<reference evidence="6" key="1">
    <citation type="submission" date="2021-02" db="EMBL/GenBank/DDBJ databases">
        <authorList>
            <person name="Dougan E. K."/>
            <person name="Rhodes N."/>
            <person name="Thang M."/>
            <person name="Chan C."/>
        </authorList>
    </citation>
    <scope>NUCLEOTIDE SEQUENCE</scope>
</reference>
<dbReference type="Pfam" id="PF00571">
    <property type="entry name" value="CBS"/>
    <property type="match status" value="2"/>
</dbReference>
<dbReference type="EMBL" id="CAJNNW010013445">
    <property type="protein sequence ID" value="CAE8655351.1"/>
    <property type="molecule type" value="Genomic_DNA"/>
</dbReference>
<evidence type="ECO:0000259" key="4">
    <source>
        <dbReference type="PROSITE" id="PS50842"/>
    </source>
</evidence>
<feature type="domain" description="CBS" evidence="5">
    <location>
        <begin position="353"/>
        <end position="409"/>
    </location>
</feature>
<feature type="compositionally biased region" description="Polar residues" evidence="3">
    <location>
        <begin position="1"/>
        <end position="11"/>
    </location>
</feature>